<organism evidence="1">
    <name type="scientific">marine sediment metagenome</name>
    <dbReference type="NCBI Taxonomy" id="412755"/>
    <lineage>
        <taxon>unclassified sequences</taxon>
        <taxon>metagenomes</taxon>
        <taxon>ecological metagenomes</taxon>
    </lineage>
</organism>
<gene>
    <name evidence="1" type="ORF">S06H3_33582</name>
</gene>
<dbReference type="EMBL" id="BARV01020055">
    <property type="protein sequence ID" value="GAI23059.1"/>
    <property type="molecule type" value="Genomic_DNA"/>
</dbReference>
<reference evidence="1" key="1">
    <citation type="journal article" date="2014" name="Front. Microbiol.">
        <title>High frequency of phylogenetically diverse reductive dehalogenase-homologous genes in deep subseafloor sedimentary metagenomes.</title>
        <authorList>
            <person name="Kawai M."/>
            <person name="Futagami T."/>
            <person name="Toyoda A."/>
            <person name="Takaki Y."/>
            <person name="Nishi S."/>
            <person name="Hori S."/>
            <person name="Arai W."/>
            <person name="Tsubouchi T."/>
            <person name="Morono Y."/>
            <person name="Uchiyama I."/>
            <person name="Ito T."/>
            <person name="Fujiyama A."/>
            <person name="Inagaki F."/>
            <person name="Takami H."/>
        </authorList>
    </citation>
    <scope>NUCLEOTIDE SEQUENCE</scope>
    <source>
        <strain evidence="1">Expedition CK06-06</strain>
    </source>
</reference>
<protein>
    <submittedName>
        <fullName evidence="1">Uncharacterized protein</fullName>
    </submittedName>
</protein>
<dbReference type="AlphaFoldDB" id="X1NWM5"/>
<sequence>MPKGTKFVCAGGAGIEPALMEPESIGLPLAD</sequence>
<feature type="non-terminal residue" evidence="1">
    <location>
        <position position="31"/>
    </location>
</feature>
<accession>X1NWM5</accession>
<name>X1NWM5_9ZZZZ</name>
<evidence type="ECO:0000313" key="1">
    <source>
        <dbReference type="EMBL" id="GAI23059.1"/>
    </source>
</evidence>
<proteinExistence type="predicted"/>
<comment type="caution">
    <text evidence="1">The sequence shown here is derived from an EMBL/GenBank/DDBJ whole genome shotgun (WGS) entry which is preliminary data.</text>
</comment>